<dbReference type="Pfam" id="PF13560">
    <property type="entry name" value="HTH_31"/>
    <property type="match status" value="1"/>
</dbReference>
<dbReference type="Proteomes" id="UP001151081">
    <property type="component" value="Unassembled WGS sequence"/>
</dbReference>
<dbReference type="Gene3D" id="1.10.260.40">
    <property type="entry name" value="lambda repressor-like DNA-binding domains"/>
    <property type="match status" value="1"/>
</dbReference>
<accession>A0A9X4AYE0</accession>
<reference evidence="4 5" key="1">
    <citation type="submission" date="2021-04" db="EMBL/GenBank/DDBJ databases">
        <title>Genome analysis of Polyangium sp.</title>
        <authorList>
            <person name="Li Y."/>
            <person name="Wang J."/>
        </authorList>
    </citation>
    <scope>NUCLEOTIDE SEQUENCE [LARGE SCALE GENOMIC DNA]</scope>
    <source>
        <strain evidence="4 5">SDU14</strain>
    </source>
</reference>
<dbReference type="CDD" id="cd00093">
    <property type="entry name" value="HTH_XRE"/>
    <property type="match status" value="1"/>
</dbReference>
<proteinExistence type="predicted"/>
<organism evidence="4 5">
    <name type="scientific">Polyangium jinanense</name>
    <dbReference type="NCBI Taxonomy" id="2829994"/>
    <lineage>
        <taxon>Bacteria</taxon>
        <taxon>Pseudomonadati</taxon>
        <taxon>Myxococcota</taxon>
        <taxon>Polyangia</taxon>
        <taxon>Polyangiales</taxon>
        <taxon>Polyangiaceae</taxon>
        <taxon>Polyangium</taxon>
    </lineage>
</organism>
<dbReference type="GO" id="GO:0003677">
    <property type="term" value="F:DNA binding"/>
    <property type="evidence" value="ECO:0007669"/>
    <property type="project" value="UniProtKB-KW"/>
</dbReference>
<dbReference type="InterPro" id="IPR050807">
    <property type="entry name" value="TransReg_Diox_bact_type"/>
</dbReference>
<evidence type="ECO:0000256" key="2">
    <source>
        <dbReference type="SAM" id="MobiDB-lite"/>
    </source>
</evidence>
<dbReference type="GO" id="GO:0005829">
    <property type="term" value="C:cytosol"/>
    <property type="evidence" value="ECO:0007669"/>
    <property type="project" value="TreeGrafter"/>
</dbReference>
<dbReference type="RefSeq" id="WP_272459871.1">
    <property type="nucleotide sequence ID" value="NZ_JAGTJJ010000080.1"/>
</dbReference>
<evidence type="ECO:0000256" key="1">
    <source>
        <dbReference type="ARBA" id="ARBA00023125"/>
    </source>
</evidence>
<gene>
    <name evidence="4" type="ORF">KEG57_49935</name>
</gene>
<dbReference type="SMART" id="SM00530">
    <property type="entry name" value="HTH_XRE"/>
    <property type="match status" value="1"/>
</dbReference>
<dbReference type="SUPFAM" id="SSF47413">
    <property type="entry name" value="lambda repressor-like DNA-binding domains"/>
    <property type="match status" value="1"/>
</dbReference>
<name>A0A9X4AYE0_9BACT</name>
<dbReference type="PANTHER" id="PTHR46797">
    <property type="entry name" value="HTH-TYPE TRANSCRIPTIONAL REGULATOR"/>
    <property type="match status" value="1"/>
</dbReference>
<keyword evidence="1" id="KW-0238">DNA-binding</keyword>
<evidence type="ECO:0000313" key="4">
    <source>
        <dbReference type="EMBL" id="MDC3988686.1"/>
    </source>
</evidence>
<dbReference type="EMBL" id="JAGTJJ010000080">
    <property type="protein sequence ID" value="MDC3988686.1"/>
    <property type="molecule type" value="Genomic_DNA"/>
</dbReference>
<protein>
    <submittedName>
        <fullName evidence="4">Helix-turn-helix transcriptional regulator</fullName>
    </submittedName>
</protein>
<dbReference type="PANTHER" id="PTHR46797:SF1">
    <property type="entry name" value="METHYLPHOSPHONATE SYNTHASE"/>
    <property type="match status" value="1"/>
</dbReference>
<comment type="caution">
    <text evidence="4">The sequence shown here is derived from an EMBL/GenBank/DDBJ whole genome shotgun (WGS) entry which is preliminary data.</text>
</comment>
<feature type="domain" description="HTH cro/C1-type" evidence="3">
    <location>
        <begin position="5"/>
        <end position="59"/>
    </location>
</feature>
<dbReference type="InterPro" id="IPR001387">
    <property type="entry name" value="Cro/C1-type_HTH"/>
</dbReference>
<keyword evidence="5" id="KW-1185">Reference proteome</keyword>
<evidence type="ECO:0000313" key="5">
    <source>
        <dbReference type="Proteomes" id="UP001151081"/>
    </source>
</evidence>
<sequence>MGARIRLLRLERGLSTKTLAQRSGLWPSHLEGIELGRVSPNVGTVRAIAGGLKVQVFDLLNCDAASEHGALVEDMRHWSPATVRKMLVVIRDRLGNFGRGSVPPGLASGSSPAPRTSAPPAAC</sequence>
<feature type="compositionally biased region" description="Low complexity" evidence="2">
    <location>
        <begin position="100"/>
        <end position="123"/>
    </location>
</feature>
<evidence type="ECO:0000259" key="3">
    <source>
        <dbReference type="PROSITE" id="PS50943"/>
    </source>
</evidence>
<dbReference type="GO" id="GO:0003700">
    <property type="term" value="F:DNA-binding transcription factor activity"/>
    <property type="evidence" value="ECO:0007669"/>
    <property type="project" value="TreeGrafter"/>
</dbReference>
<feature type="region of interest" description="Disordered" evidence="2">
    <location>
        <begin position="96"/>
        <end position="123"/>
    </location>
</feature>
<dbReference type="PROSITE" id="PS50943">
    <property type="entry name" value="HTH_CROC1"/>
    <property type="match status" value="1"/>
</dbReference>
<dbReference type="AlphaFoldDB" id="A0A9X4AYE0"/>
<dbReference type="InterPro" id="IPR010982">
    <property type="entry name" value="Lambda_DNA-bd_dom_sf"/>
</dbReference>